<comment type="similarity">
    <text evidence="3 7">Belongs to the flagella basal body rod proteins family.</text>
</comment>
<keyword evidence="11" id="KW-0966">Cell projection</keyword>
<evidence type="ECO:0000259" key="10">
    <source>
        <dbReference type="Pfam" id="PF22638"/>
    </source>
</evidence>
<evidence type="ECO:0000313" key="11">
    <source>
        <dbReference type="EMBL" id="TBL72992.1"/>
    </source>
</evidence>
<evidence type="ECO:0000256" key="7">
    <source>
        <dbReference type="RuleBase" id="RU362065"/>
    </source>
</evidence>
<feature type="domain" description="Flagellar basal-body/hook protein C-terminal" evidence="9">
    <location>
        <begin position="518"/>
        <end position="557"/>
    </location>
</feature>
<dbReference type="NCBIfam" id="TIGR02492">
    <property type="entry name" value="flgK_ends"/>
    <property type="match status" value="1"/>
</dbReference>
<evidence type="ECO:0000256" key="3">
    <source>
        <dbReference type="ARBA" id="ARBA00009677"/>
    </source>
</evidence>
<dbReference type="GO" id="GO:0044780">
    <property type="term" value="P:bacterial-type flagellum assembly"/>
    <property type="evidence" value="ECO:0007669"/>
    <property type="project" value="InterPro"/>
</dbReference>
<dbReference type="GO" id="GO:0009424">
    <property type="term" value="C:bacterial-type flagellum hook"/>
    <property type="evidence" value="ECO:0007669"/>
    <property type="project" value="UniProtKB-UniRule"/>
</dbReference>
<evidence type="ECO:0000256" key="2">
    <source>
        <dbReference type="ARBA" id="ARBA00004613"/>
    </source>
</evidence>
<dbReference type="EMBL" id="SIRE01000022">
    <property type="protein sequence ID" value="TBL72992.1"/>
    <property type="molecule type" value="Genomic_DNA"/>
</dbReference>
<dbReference type="AlphaFoldDB" id="A0A4Q9DIB4"/>
<dbReference type="Pfam" id="PF06429">
    <property type="entry name" value="Flg_bbr_C"/>
    <property type="match status" value="1"/>
</dbReference>
<evidence type="ECO:0000259" key="9">
    <source>
        <dbReference type="Pfam" id="PF06429"/>
    </source>
</evidence>
<feature type="domain" description="Flagellar hook-associated protein FlgK helical" evidence="10">
    <location>
        <begin position="103"/>
        <end position="313"/>
    </location>
</feature>
<dbReference type="InterPro" id="IPR001444">
    <property type="entry name" value="Flag_bb_rod_N"/>
</dbReference>
<keyword evidence="12" id="KW-1185">Reference proteome</keyword>
<dbReference type="GO" id="GO:0005198">
    <property type="term" value="F:structural molecule activity"/>
    <property type="evidence" value="ECO:0007669"/>
    <property type="project" value="UniProtKB-UniRule"/>
</dbReference>
<dbReference type="GO" id="GO:0005576">
    <property type="term" value="C:extracellular region"/>
    <property type="evidence" value="ECO:0007669"/>
    <property type="project" value="UniProtKB-SubCell"/>
</dbReference>
<dbReference type="OrthoDB" id="9802553at2"/>
<keyword evidence="11" id="KW-0282">Flagellum</keyword>
<dbReference type="RefSeq" id="WP_131016711.1">
    <property type="nucleotide sequence ID" value="NZ_SIRE01000022.1"/>
</dbReference>
<keyword evidence="5 7" id="KW-0964">Secreted</keyword>
<evidence type="ECO:0000259" key="8">
    <source>
        <dbReference type="Pfam" id="PF00460"/>
    </source>
</evidence>
<proteinExistence type="inferred from homology"/>
<evidence type="ECO:0000313" key="12">
    <source>
        <dbReference type="Proteomes" id="UP000293142"/>
    </source>
</evidence>
<dbReference type="PANTHER" id="PTHR30033">
    <property type="entry name" value="FLAGELLAR HOOK-ASSOCIATED PROTEIN 1"/>
    <property type="match status" value="1"/>
</dbReference>
<organism evidence="11 12">
    <name type="scientific">Paenibacillus thalictri</name>
    <dbReference type="NCBI Taxonomy" id="2527873"/>
    <lineage>
        <taxon>Bacteria</taxon>
        <taxon>Bacillati</taxon>
        <taxon>Bacillota</taxon>
        <taxon>Bacilli</taxon>
        <taxon>Bacillales</taxon>
        <taxon>Paenibacillaceae</taxon>
        <taxon>Paenibacillus</taxon>
    </lineage>
</organism>
<comment type="subcellular location">
    <subcellularLocation>
        <location evidence="1 7">Bacterial flagellum</location>
    </subcellularLocation>
    <subcellularLocation>
        <location evidence="2 7">Secreted</location>
    </subcellularLocation>
</comment>
<dbReference type="InterPro" id="IPR053927">
    <property type="entry name" value="FlgK_helical"/>
</dbReference>
<feature type="domain" description="Flagellar basal body rod protein N-terminal" evidence="8">
    <location>
        <begin position="10"/>
        <end position="37"/>
    </location>
</feature>
<evidence type="ECO:0000256" key="5">
    <source>
        <dbReference type="ARBA" id="ARBA00022525"/>
    </source>
</evidence>
<name>A0A4Q9DIB4_9BACL</name>
<protein>
    <recommendedName>
        <fullName evidence="4 7">Flagellar hook-associated protein 1</fullName>
        <shortName evidence="7">HAP1</shortName>
    </recommendedName>
</protein>
<keyword evidence="11" id="KW-0969">Cilium</keyword>
<evidence type="ECO:0000256" key="1">
    <source>
        <dbReference type="ARBA" id="ARBA00004365"/>
    </source>
</evidence>
<dbReference type="Proteomes" id="UP000293142">
    <property type="component" value="Unassembled WGS sequence"/>
</dbReference>
<reference evidence="11 12" key="1">
    <citation type="submission" date="2019-02" db="EMBL/GenBank/DDBJ databases">
        <title>Paenibacillus sp. nov., isolated from surface-sterilized tissue of Thalictrum simplex L.</title>
        <authorList>
            <person name="Tuo L."/>
        </authorList>
    </citation>
    <scope>NUCLEOTIDE SEQUENCE [LARGE SCALE GENOMIC DNA]</scope>
    <source>
        <strain evidence="11 12">N2SHLJ1</strain>
    </source>
</reference>
<dbReference type="PANTHER" id="PTHR30033:SF1">
    <property type="entry name" value="FLAGELLAR HOOK-ASSOCIATED PROTEIN 1"/>
    <property type="match status" value="1"/>
</dbReference>
<dbReference type="Pfam" id="PF00460">
    <property type="entry name" value="Flg_bb_rod"/>
    <property type="match status" value="1"/>
</dbReference>
<comment type="caution">
    <text evidence="11">The sequence shown here is derived from an EMBL/GenBank/DDBJ whole genome shotgun (WGS) entry which is preliminary data.</text>
</comment>
<accession>A0A4Q9DIB4</accession>
<dbReference type="SUPFAM" id="SSF64518">
    <property type="entry name" value="Phase 1 flagellin"/>
    <property type="match status" value="1"/>
</dbReference>
<gene>
    <name evidence="7 11" type="primary">flgK</name>
    <name evidence="11" type="ORF">EYB31_27585</name>
</gene>
<evidence type="ECO:0000256" key="4">
    <source>
        <dbReference type="ARBA" id="ARBA00016244"/>
    </source>
</evidence>
<keyword evidence="6 7" id="KW-0975">Bacterial flagellum</keyword>
<dbReference type="PRINTS" id="PR01005">
    <property type="entry name" value="FLGHOOKAP1"/>
</dbReference>
<sequence length="564" mass="61427">MASTFGGIEISKRALFAQQTALSTTGHNIANANTAGYSRQVVNLVASRPMEAVGMMRSNVPGQLGQGVEFDHVKRVREQFLDTQYYNENKEYGNWTVRNDVLGKLEAITNEPSDTGIRQVIENFWNAWQVFSKEPENTTARAALKESSLAMTETFNHTASQLDDLTNDLSENVRSKVSETNTILDQVARLNNEIFRVEGLGNDANDLRDQRDLLVDNLSKIINVSVERAEGGYNVKMGNVELVHGINVVTSFAATPVPAADGTIPSADGLTFDAAYKNGDLQSGEVFGMIESRDKYVASYKFQLDSMVVAIAKGNVKVTLPAGSVLPPQLPEGTIIGSTTYTGTETLTDQERMLKTDTEITVKGLNGLHMLGYSLEEPTQSGIPFFTLQKGASEFTASSITLNPAIIENISKITASSRVMTDVNGNIVKDSNGNETVVRGNNSIALITAGIRNLRFDFDPKKNDSQSTLSGVPILASGTFDEFFRAIVGQLGVQTQEATRQSDNQKVLVDQVDSRRQSVSGVATDEEMANMIKYQHAYNAAARILTTFDEMLDKVINGMGTVGR</sequence>
<dbReference type="Pfam" id="PF22638">
    <property type="entry name" value="FlgK_D1"/>
    <property type="match status" value="1"/>
</dbReference>
<dbReference type="InterPro" id="IPR010930">
    <property type="entry name" value="Flg_bb/hook_C_dom"/>
</dbReference>
<evidence type="ECO:0000256" key="6">
    <source>
        <dbReference type="ARBA" id="ARBA00023143"/>
    </source>
</evidence>
<dbReference type="InterPro" id="IPR002371">
    <property type="entry name" value="FlgK"/>
</dbReference>